<dbReference type="EMBL" id="MNBE01000758">
    <property type="protein sequence ID" value="OKO90337.1"/>
    <property type="molecule type" value="Genomic_DNA"/>
</dbReference>
<accession>A0A1Q5SQR8</accession>
<gene>
    <name evidence="2" type="ORF">PENSUB_13470</name>
</gene>
<proteinExistence type="predicted"/>
<name>A0A1Q5SQR8_9EURO</name>
<organism evidence="2 3">
    <name type="scientific">Penicillium subrubescens</name>
    <dbReference type="NCBI Taxonomy" id="1316194"/>
    <lineage>
        <taxon>Eukaryota</taxon>
        <taxon>Fungi</taxon>
        <taxon>Dikarya</taxon>
        <taxon>Ascomycota</taxon>
        <taxon>Pezizomycotina</taxon>
        <taxon>Eurotiomycetes</taxon>
        <taxon>Eurotiomycetidae</taxon>
        <taxon>Eurotiales</taxon>
        <taxon>Aspergillaceae</taxon>
        <taxon>Penicillium</taxon>
    </lineage>
</organism>
<evidence type="ECO:0000313" key="2">
    <source>
        <dbReference type="EMBL" id="OKO90337.1"/>
    </source>
</evidence>
<keyword evidence="1" id="KW-0732">Signal</keyword>
<dbReference type="Proteomes" id="UP000186955">
    <property type="component" value="Unassembled WGS sequence"/>
</dbReference>
<feature type="chain" id="PRO_5013202770" evidence="1">
    <location>
        <begin position="25"/>
        <end position="499"/>
    </location>
</feature>
<evidence type="ECO:0000313" key="3">
    <source>
        <dbReference type="Proteomes" id="UP000186955"/>
    </source>
</evidence>
<protein>
    <submittedName>
        <fullName evidence="2">Uncharacterized protein</fullName>
    </submittedName>
</protein>
<sequence length="499" mass="54691">MQILGLFKLTGALFILSMISRVAAAMASENIFRLSSLGGLIVGQHFQANADAGEHDTKPLKEAWGLRAGVYTPRQLVEGFAPLLDAVVFRLGTDPPNSKPARTQLLDNVAANLATDTRESTLRLVEPLDISRREIKDQANRIGKTLVQWARESSSKSFNPDMSLRSPCEGHLLTRPNVDLMFGDRAAPPLMQLFNEYMHQMVLLRDALLPFQNYQDVLIPVDRHARGIRHLEAGRSKFLAEVLTKHATQQGVIAYAKALLAPGLLSNPAVGYGFQYAHGTVLPAFLAGGPTSLHLLQYLPTKIDETTTEVSFEYKFQDYYSAHRGEISEGSPTPASQMQIYPETKATNVKSAVIDVSIASKPTSSRLLELRLELDNEKCISVDLGQIARGHRYSYPIQNAPDKEVSKFTPEYIVHDALRILQSETGGLLSAQEGGVHVIPVKDPVIALALLGKLYPENVVLLPGSETLCKAESAGKGFEPKFVIWGGSRRGGVKGVFEQ</sequence>
<reference evidence="2 3" key="1">
    <citation type="submission" date="2016-10" db="EMBL/GenBank/DDBJ databases">
        <title>Genome sequence of the ascomycete fungus Penicillium subrubescens.</title>
        <authorList>
            <person name="De Vries R.P."/>
            <person name="Peng M."/>
            <person name="Dilokpimol A."/>
            <person name="Hilden K."/>
            <person name="Makela M.R."/>
            <person name="Grigoriev I."/>
            <person name="Riley R."/>
            <person name="Granchi Z."/>
        </authorList>
    </citation>
    <scope>NUCLEOTIDE SEQUENCE [LARGE SCALE GENOMIC DNA]</scope>
    <source>
        <strain evidence="2 3">CBS 132785</strain>
    </source>
</reference>
<keyword evidence="3" id="KW-1185">Reference proteome</keyword>
<comment type="caution">
    <text evidence="2">The sequence shown here is derived from an EMBL/GenBank/DDBJ whole genome shotgun (WGS) entry which is preliminary data.</text>
</comment>
<evidence type="ECO:0000256" key="1">
    <source>
        <dbReference type="SAM" id="SignalP"/>
    </source>
</evidence>
<dbReference type="AlphaFoldDB" id="A0A1Q5SQR8"/>
<dbReference type="OrthoDB" id="3590765at2759"/>
<feature type="signal peptide" evidence="1">
    <location>
        <begin position="1"/>
        <end position="24"/>
    </location>
</feature>